<organism evidence="1 2">
    <name type="scientific">Methylorubrum salsuginis</name>
    <dbReference type="NCBI Taxonomy" id="414703"/>
    <lineage>
        <taxon>Bacteria</taxon>
        <taxon>Pseudomonadati</taxon>
        <taxon>Pseudomonadota</taxon>
        <taxon>Alphaproteobacteria</taxon>
        <taxon>Hyphomicrobiales</taxon>
        <taxon>Methylobacteriaceae</taxon>
        <taxon>Methylorubrum</taxon>
    </lineage>
</organism>
<name>A0A1I4MLY9_9HYPH</name>
<dbReference type="OrthoDB" id="8003538at2"/>
<keyword evidence="2" id="KW-1185">Reference proteome</keyword>
<evidence type="ECO:0000313" key="2">
    <source>
        <dbReference type="Proteomes" id="UP000198804"/>
    </source>
</evidence>
<dbReference type="RefSeq" id="WP_131803956.1">
    <property type="nucleotide sequence ID" value="NZ_FOSV01000040.1"/>
</dbReference>
<protein>
    <submittedName>
        <fullName evidence="1">Uncharacterized protein</fullName>
    </submittedName>
</protein>
<evidence type="ECO:0000313" key="1">
    <source>
        <dbReference type="EMBL" id="SFM04238.1"/>
    </source>
</evidence>
<accession>A0A1I4MLY9</accession>
<dbReference type="AlphaFoldDB" id="A0A1I4MLY9"/>
<reference evidence="2" key="1">
    <citation type="submission" date="2016-10" db="EMBL/GenBank/DDBJ databases">
        <authorList>
            <person name="Varghese N."/>
            <person name="Submissions S."/>
        </authorList>
    </citation>
    <scope>NUCLEOTIDE SEQUENCE [LARGE SCALE GENOMIC DNA]</scope>
    <source>
        <strain evidence="2">CGMCC 1.6474</strain>
    </source>
</reference>
<dbReference type="STRING" id="414703.SAMN04488125_14016"/>
<gene>
    <name evidence="1" type="ORF">SAMN04488125_14016</name>
</gene>
<sequence>MPASSTASSDARPRLSLTAFLRSVTPALDCAFGLESDPDLPEDLAALVARLQAEPEPVFALFSEPEPLAA</sequence>
<proteinExistence type="predicted"/>
<dbReference type="EMBL" id="FOSV01000040">
    <property type="protein sequence ID" value="SFM04238.1"/>
    <property type="molecule type" value="Genomic_DNA"/>
</dbReference>
<dbReference type="Proteomes" id="UP000198804">
    <property type="component" value="Unassembled WGS sequence"/>
</dbReference>